<gene>
    <name evidence="2" type="ORF">CTI12_AA017640</name>
</gene>
<dbReference type="OrthoDB" id="1751950at2759"/>
<dbReference type="InterPro" id="IPR040256">
    <property type="entry name" value="At4g02000-like"/>
</dbReference>
<protein>
    <submittedName>
        <fullName evidence="2">ATPase, F1/V1/A1 complex, alpha/beta subunit, Zinc knuckle CX2CX4HX4C</fullName>
    </submittedName>
</protein>
<evidence type="ECO:0000256" key="1">
    <source>
        <dbReference type="SAM" id="MobiDB-lite"/>
    </source>
</evidence>
<dbReference type="STRING" id="35608.A0A2U1QKJ1"/>
<dbReference type="PANTHER" id="PTHR31286">
    <property type="entry name" value="GLYCINE-RICH CELL WALL STRUCTURAL PROTEIN 1.8-LIKE"/>
    <property type="match status" value="1"/>
</dbReference>
<dbReference type="Proteomes" id="UP000245207">
    <property type="component" value="Unassembled WGS sequence"/>
</dbReference>
<feature type="compositionally biased region" description="Low complexity" evidence="1">
    <location>
        <begin position="232"/>
        <end position="245"/>
    </location>
</feature>
<dbReference type="PANTHER" id="PTHR31286:SF180">
    <property type="entry name" value="OS10G0362600 PROTEIN"/>
    <property type="match status" value="1"/>
</dbReference>
<proteinExistence type="predicted"/>
<feature type="compositionally biased region" description="Basic and acidic residues" evidence="1">
    <location>
        <begin position="294"/>
        <end position="312"/>
    </location>
</feature>
<keyword evidence="3" id="KW-1185">Reference proteome</keyword>
<comment type="caution">
    <text evidence="2">The sequence shown here is derived from an EMBL/GenBank/DDBJ whole genome shotgun (WGS) entry which is preliminary data.</text>
</comment>
<dbReference type="AlphaFoldDB" id="A0A2U1QKJ1"/>
<name>A0A2U1QKJ1_ARTAN</name>
<reference evidence="2 3" key="1">
    <citation type="journal article" date="2018" name="Mol. Plant">
        <title>The genome of Artemisia annua provides insight into the evolution of Asteraceae family and artemisinin biosynthesis.</title>
        <authorList>
            <person name="Shen Q."/>
            <person name="Zhang L."/>
            <person name="Liao Z."/>
            <person name="Wang S."/>
            <person name="Yan T."/>
            <person name="Shi P."/>
            <person name="Liu M."/>
            <person name="Fu X."/>
            <person name="Pan Q."/>
            <person name="Wang Y."/>
            <person name="Lv Z."/>
            <person name="Lu X."/>
            <person name="Zhang F."/>
            <person name="Jiang W."/>
            <person name="Ma Y."/>
            <person name="Chen M."/>
            <person name="Hao X."/>
            <person name="Li L."/>
            <person name="Tang Y."/>
            <person name="Lv G."/>
            <person name="Zhou Y."/>
            <person name="Sun X."/>
            <person name="Brodelius P.E."/>
            <person name="Rose J.K.C."/>
            <person name="Tang K."/>
        </authorList>
    </citation>
    <scope>NUCLEOTIDE SEQUENCE [LARGE SCALE GENOMIC DNA]</scope>
    <source>
        <strain evidence="3">cv. Huhao1</strain>
        <tissue evidence="2">Leaf</tissue>
    </source>
</reference>
<feature type="region of interest" description="Disordered" evidence="1">
    <location>
        <begin position="226"/>
        <end position="251"/>
    </location>
</feature>
<evidence type="ECO:0000313" key="2">
    <source>
        <dbReference type="EMBL" id="PWA98492.1"/>
    </source>
</evidence>
<dbReference type="EMBL" id="PKPP01000064">
    <property type="protein sequence ID" value="PWA98492.1"/>
    <property type="molecule type" value="Genomic_DNA"/>
</dbReference>
<feature type="region of interest" description="Disordered" evidence="1">
    <location>
        <begin position="294"/>
        <end position="322"/>
    </location>
</feature>
<organism evidence="2 3">
    <name type="scientific">Artemisia annua</name>
    <name type="common">Sweet wormwood</name>
    <dbReference type="NCBI Taxonomy" id="35608"/>
    <lineage>
        <taxon>Eukaryota</taxon>
        <taxon>Viridiplantae</taxon>
        <taxon>Streptophyta</taxon>
        <taxon>Embryophyta</taxon>
        <taxon>Tracheophyta</taxon>
        <taxon>Spermatophyta</taxon>
        <taxon>Magnoliopsida</taxon>
        <taxon>eudicotyledons</taxon>
        <taxon>Gunneridae</taxon>
        <taxon>Pentapetalae</taxon>
        <taxon>asterids</taxon>
        <taxon>campanulids</taxon>
        <taxon>Asterales</taxon>
        <taxon>Asteraceae</taxon>
        <taxon>Asteroideae</taxon>
        <taxon>Anthemideae</taxon>
        <taxon>Artemisiinae</taxon>
        <taxon>Artemisia</taxon>
    </lineage>
</organism>
<sequence length="424" mass="47892">MNEPVIDINTGGESDVVVVSNAACSASGDVCDNHESARVNDNTENTKLNEPNRGNTSTLAEILRSNKHDNSMHIVQYEVNENGVEIAVFDEEIIELGSAKWKMAVCRQFLGSIASCLGKPMIMDEVTTKVCMTGVGRLGFARVLVELNAEKQFKDVIEIAYRSKVECTNMIKYVQVEYDWKPFRCSHCCVFGHEVDKCRMVPKDNVVDNQSKEHADCNDGFKEVRYRKGRNENNNSKNNRFEQNSLGGQYRNAGYNKKMSGPKNHYNKQEYKAKQNVEVVSELGVEKEKEICKSKDKIDSSNDKSKNVDKSPSKASTSYQQTKVGVIGSNSFAPLEVLDNEEDMELSSQERMLVNQVLETKSDPTVNEWDSWNDMMKEYYRKKKDGNNGNKESTDEEEIVQDLSSTEECLLRNEVEGVCSHSLN</sequence>
<accession>A0A2U1QKJ1</accession>
<evidence type="ECO:0000313" key="3">
    <source>
        <dbReference type="Proteomes" id="UP000245207"/>
    </source>
</evidence>